<dbReference type="AlphaFoldDB" id="A0A0D3KK54"/>
<feature type="domain" description="ABC1 atypical kinase-like" evidence="1">
    <location>
        <begin position="107"/>
        <end position="207"/>
    </location>
</feature>
<dbReference type="PANTHER" id="PTHR43173:SF28">
    <property type="entry name" value="AARF DOMAIN CONTAINING KINASE 5"/>
    <property type="match status" value="1"/>
</dbReference>
<dbReference type="STRING" id="2903.R1FRR0"/>
<dbReference type="PANTHER" id="PTHR43173">
    <property type="entry name" value="ABC1 FAMILY PROTEIN"/>
    <property type="match status" value="1"/>
</dbReference>
<dbReference type="SUPFAM" id="SSF56112">
    <property type="entry name" value="Protein kinase-like (PK-like)"/>
    <property type="match status" value="1"/>
</dbReference>
<organism evidence="2 3">
    <name type="scientific">Emiliania huxleyi (strain CCMP1516)</name>
    <dbReference type="NCBI Taxonomy" id="280463"/>
    <lineage>
        <taxon>Eukaryota</taxon>
        <taxon>Haptista</taxon>
        <taxon>Haptophyta</taxon>
        <taxon>Prymnesiophyceae</taxon>
        <taxon>Isochrysidales</taxon>
        <taxon>Noelaerhabdaceae</taxon>
        <taxon>Emiliania</taxon>
    </lineage>
</organism>
<dbReference type="InterPro" id="IPR004147">
    <property type="entry name" value="ABC1_dom"/>
</dbReference>
<dbReference type="HOGENOM" id="CLU_006533_2_6_1"/>
<feature type="domain" description="ABC1 atypical kinase-like" evidence="1">
    <location>
        <begin position="225"/>
        <end position="384"/>
    </location>
</feature>
<dbReference type="GeneID" id="17281410"/>
<dbReference type="KEGG" id="ehx:EMIHUDRAFT_467240"/>
<dbReference type="EnsemblProtists" id="EOD36139">
    <property type="protein sequence ID" value="EOD36139"/>
    <property type="gene ID" value="EMIHUDRAFT_467240"/>
</dbReference>
<accession>A0A0D3KK54</accession>
<sequence length="602" mass="62846">MRRLAFASTAAAGGVAWLSQDYQSGPARTARSLCCGVAIGIDYKVAGRLPHGSDEHAAAMREAHERGAQRLLALCRAHGGLYNKLGQYLASMTSALPPQYTSTLSACQDRAAPVALVEVRETVETQLGAPLASLFAEFDDAPVAAASLAQVHRAVLSDGRSVAVKVQYPRVAGQVASDLGSMRLLSALAEAAFPGAGYGWIIGEFEAAAETPPPPPAQPPPHTRASTRDELDFRNEAANAAACAALFAAEPRVHARDRLALPDGAMEGACSLSAGVGSGAKLDDPAALLAAGVQPAEVAPLLTATFSAMVFEHGFVHCDPHAGNLLARRMPQAGARDGRGGGGGGGGGGAQLVLLDHGLYRRLSEDYRLAYAQLWCALLAQDDAAGRAAASALGVPPDDYETLAIALTFRPPGSRAPLGSGMSATERRAIRERYASVGPAEADGMPRCASALSRLDLGSTSAQSRLNLGQVNAFLGRLPRDMLFVMRTWGLVRSLNRALGGTTRQRFVTMATYATRGAHRRRPSARAEPAAAGAAWLPGQLLRACAACRRRTALWLAAWRVWSAVLRFRARVAFEGLAARLALGEGGGAVEGLLAPGAKQFG</sequence>
<dbReference type="InterPro" id="IPR011009">
    <property type="entry name" value="Kinase-like_dom_sf"/>
</dbReference>
<keyword evidence="3" id="KW-1185">Reference proteome</keyword>
<dbReference type="PaxDb" id="2903-EOD36139"/>
<dbReference type="eggNOG" id="KOG1235">
    <property type="taxonomic scope" value="Eukaryota"/>
</dbReference>
<evidence type="ECO:0000259" key="1">
    <source>
        <dbReference type="Pfam" id="PF03109"/>
    </source>
</evidence>
<proteinExistence type="predicted"/>
<protein>
    <recommendedName>
        <fullName evidence="1">ABC1 atypical kinase-like domain-containing protein</fullName>
    </recommendedName>
</protein>
<name>A0A0D3KK54_EMIH1</name>
<reference evidence="3" key="1">
    <citation type="journal article" date="2013" name="Nature">
        <title>Pan genome of the phytoplankton Emiliania underpins its global distribution.</title>
        <authorList>
            <person name="Read B.A."/>
            <person name="Kegel J."/>
            <person name="Klute M.J."/>
            <person name="Kuo A."/>
            <person name="Lefebvre S.C."/>
            <person name="Maumus F."/>
            <person name="Mayer C."/>
            <person name="Miller J."/>
            <person name="Monier A."/>
            <person name="Salamov A."/>
            <person name="Young J."/>
            <person name="Aguilar M."/>
            <person name="Claverie J.M."/>
            <person name="Frickenhaus S."/>
            <person name="Gonzalez K."/>
            <person name="Herman E.K."/>
            <person name="Lin Y.C."/>
            <person name="Napier J."/>
            <person name="Ogata H."/>
            <person name="Sarno A.F."/>
            <person name="Shmutz J."/>
            <person name="Schroeder D."/>
            <person name="de Vargas C."/>
            <person name="Verret F."/>
            <person name="von Dassow P."/>
            <person name="Valentin K."/>
            <person name="Van de Peer Y."/>
            <person name="Wheeler G."/>
            <person name="Dacks J.B."/>
            <person name="Delwiche C.F."/>
            <person name="Dyhrman S.T."/>
            <person name="Glockner G."/>
            <person name="John U."/>
            <person name="Richards T."/>
            <person name="Worden A.Z."/>
            <person name="Zhang X."/>
            <person name="Grigoriev I.V."/>
            <person name="Allen A.E."/>
            <person name="Bidle K."/>
            <person name="Borodovsky M."/>
            <person name="Bowler C."/>
            <person name="Brownlee C."/>
            <person name="Cock J.M."/>
            <person name="Elias M."/>
            <person name="Gladyshev V.N."/>
            <person name="Groth M."/>
            <person name="Guda C."/>
            <person name="Hadaegh A."/>
            <person name="Iglesias-Rodriguez M.D."/>
            <person name="Jenkins J."/>
            <person name="Jones B.M."/>
            <person name="Lawson T."/>
            <person name="Leese F."/>
            <person name="Lindquist E."/>
            <person name="Lobanov A."/>
            <person name="Lomsadze A."/>
            <person name="Malik S.B."/>
            <person name="Marsh M.E."/>
            <person name="Mackinder L."/>
            <person name="Mock T."/>
            <person name="Mueller-Roeber B."/>
            <person name="Pagarete A."/>
            <person name="Parker M."/>
            <person name="Probert I."/>
            <person name="Quesneville H."/>
            <person name="Raines C."/>
            <person name="Rensing S.A."/>
            <person name="Riano-Pachon D.M."/>
            <person name="Richier S."/>
            <person name="Rokitta S."/>
            <person name="Shiraiwa Y."/>
            <person name="Soanes D.M."/>
            <person name="van der Giezen M."/>
            <person name="Wahlund T.M."/>
            <person name="Williams B."/>
            <person name="Wilson W."/>
            <person name="Wolfe G."/>
            <person name="Wurch L.L."/>
        </authorList>
    </citation>
    <scope>NUCLEOTIDE SEQUENCE</scope>
</reference>
<evidence type="ECO:0000313" key="3">
    <source>
        <dbReference type="Proteomes" id="UP000013827"/>
    </source>
</evidence>
<dbReference type="Pfam" id="PF03109">
    <property type="entry name" value="ABC1"/>
    <property type="match status" value="2"/>
</dbReference>
<reference evidence="2" key="2">
    <citation type="submission" date="2024-10" db="UniProtKB">
        <authorList>
            <consortium name="EnsemblProtists"/>
        </authorList>
    </citation>
    <scope>IDENTIFICATION</scope>
</reference>
<dbReference type="InterPro" id="IPR051130">
    <property type="entry name" value="Mito_struct-func_regulator"/>
</dbReference>
<evidence type="ECO:0000313" key="2">
    <source>
        <dbReference type="EnsemblProtists" id="EOD36139"/>
    </source>
</evidence>
<dbReference type="RefSeq" id="XP_005788568.1">
    <property type="nucleotide sequence ID" value="XM_005788511.1"/>
</dbReference>
<dbReference type="Proteomes" id="UP000013827">
    <property type="component" value="Unassembled WGS sequence"/>
</dbReference>